<organism evidence="2 3">
    <name type="scientific">Devosia epidermidihirudinis</name>
    <dbReference type="NCBI Taxonomy" id="1293439"/>
    <lineage>
        <taxon>Bacteria</taxon>
        <taxon>Pseudomonadati</taxon>
        <taxon>Pseudomonadota</taxon>
        <taxon>Alphaproteobacteria</taxon>
        <taxon>Hyphomicrobiales</taxon>
        <taxon>Devosiaceae</taxon>
        <taxon>Devosia</taxon>
    </lineage>
</organism>
<dbReference type="PATRIC" id="fig|1293439.3.peg.2735"/>
<name>A0A0F5QJK4_9HYPH</name>
<evidence type="ECO:0000313" key="3">
    <source>
        <dbReference type="Proteomes" id="UP000033411"/>
    </source>
</evidence>
<proteinExistence type="predicted"/>
<reference evidence="2 3" key="1">
    <citation type="submission" date="2015-03" db="EMBL/GenBank/DDBJ databases">
        <authorList>
            <person name="Lepp D."/>
            <person name="Hassan Y.I."/>
            <person name="Li X.-Z."/>
            <person name="Zhou T."/>
        </authorList>
    </citation>
    <scope>NUCLEOTIDE SEQUENCE [LARGE SCALE GENOMIC DNA]</scope>
    <source>
        <strain evidence="2 3">E84</strain>
    </source>
</reference>
<keyword evidence="1" id="KW-0732">Signal</keyword>
<evidence type="ECO:0000256" key="1">
    <source>
        <dbReference type="SAM" id="SignalP"/>
    </source>
</evidence>
<accession>A0A0F5QJK4</accession>
<protein>
    <submittedName>
        <fullName evidence="2">Uncharacterized protein</fullName>
    </submittedName>
</protein>
<dbReference type="Proteomes" id="UP000033411">
    <property type="component" value="Unassembled WGS sequence"/>
</dbReference>
<feature type="signal peptide" evidence="1">
    <location>
        <begin position="1"/>
        <end position="25"/>
    </location>
</feature>
<keyword evidence="3" id="KW-1185">Reference proteome</keyword>
<sequence>MEEHVVKFAFFIAAALMVGTTPAFAALSGFYDSAEQIQTILSDSDVADALRQAPIGYVSNTGTRDDGAREWTIRTQDCDLVVFLTPVPPQGVGKTTYTLDFTDTCD</sequence>
<feature type="chain" id="PRO_5002494560" evidence="1">
    <location>
        <begin position="26"/>
        <end position="106"/>
    </location>
</feature>
<comment type="caution">
    <text evidence="2">The sequence shown here is derived from an EMBL/GenBank/DDBJ whole genome shotgun (WGS) entry which is preliminary data.</text>
</comment>
<gene>
    <name evidence="2" type="ORF">WH87_01850</name>
</gene>
<dbReference type="EMBL" id="LANJ01000004">
    <property type="protein sequence ID" value="KKC40926.1"/>
    <property type="molecule type" value="Genomic_DNA"/>
</dbReference>
<evidence type="ECO:0000313" key="2">
    <source>
        <dbReference type="EMBL" id="KKC40926.1"/>
    </source>
</evidence>
<dbReference type="AlphaFoldDB" id="A0A0F5QJK4"/>